<evidence type="ECO:0000256" key="3">
    <source>
        <dbReference type="ARBA" id="ARBA00023237"/>
    </source>
</evidence>
<feature type="signal peptide" evidence="4">
    <location>
        <begin position="1"/>
        <end position="26"/>
    </location>
</feature>
<dbReference type="Proteomes" id="UP000198984">
    <property type="component" value="Unassembled WGS sequence"/>
</dbReference>
<feature type="domain" description="Outer membrane protein beta-barrel" evidence="5">
    <location>
        <begin position="306"/>
        <end position="706"/>
    </location>
</feature>
<evidence type="ECO:0000256" key="2">
    <source>
        <dbReference type="ARBA" id="ARBA00023136"/>
    </source>
</evidence>
<dbReference type="STRING" id="573321.SAMN04488505_103129"/>
<dbReference type="GO" id="GO:0009279">
    <property type="term" value="C:cell outer membrane"/>
    <property type="evidence" value="ECO:0007669"/>
    <property type="project" value="UniProtKB-SubCell"/>
</dbReference>
<dbReference type="Pfam" id="PF14905">
    <property type="entry name" value="OMP_b-brl_3"/>
    <property type="match status" value="1"/>
</dbReference>
<name>A0A1H7UX06_9BACT</name>
<keyword evidence="3" id="KW-0998">Cell outer membrane</keyword>
<evidence type="ECO:0000259" key="5">
    <source>
        <dbReference type="Pfam" id="PF14905"/>
    </source>
</evidence>
<dbReference type="PANTHER" id="PTHR40980">
    <property type="entry name" value="PLUG DOMAIN-CONTAINING PROTEIN"/>
    <property type="match status" value="1"/>
</dbReference>
<gene>
    <name evidence="6" type="ORF">SAMN04488505_103129</name>
</gene>
<accession>A0A1H7UX06</accession>
<keyword evidence="7" id="KW-1185">Reference proteome</keyword>
<dbReference type="Gene3D" id="2.170.130.10">
    <property type="entry name" value="TonB-dependent receptor, plug domain"/>
    <property type="match status" value="1"/>
</dbReference>
<comment type="subcellular location">
    <subcellularLocation>
        <location evidence="1">Cell outer membrane</location>
    </subcellularLocation>
</comment>
<proteinExistence type="predicted"/>
<evidence type="ECO:0000256" key="1">
    <source>
        <dbReference type="ARBA" id="ARBA00004442"/>
    </source>
</evidence>
<keyword evidence="4" id="KW-0732">Signal</keyword>
<keyword evidence="6" id="KW-0675">Receptor</keyword>
<organism evidence="6 7">
    <name type="scientific">Chitinophaga rupis</name>
    <dbReference type="NCBI Taxonomy" id="573321"/>
    <lineage>
        <taxon>Bacteria</taxon>
        <taxon>Pseudomonadati</taxon>
        <taxon>Bacteroidota</taxon>
        <taxon>Chitinophagia</taxon>
        <taxon>Chitinophagales</taxon>
        <taxon>Chitinophagaceae</taxon>
        <taxon>Chitinophaga</taxon>
    </lineage>
</organism>
<feature type="chain" id="PRO_5011553884" evidence="4">
    <location>
        <begin position="27"/>
        <end position="734"/>
    </location>
</feature>
<dbReference type="SUPFAM" id="SSF56935">
    <property type="entry name" value="Porins"/>
    <property type="match status" value="1"/>
</dbReference>
<sequence length="734" mass="81856">MKIIFMLALVLPALLTPIAITVAQSAAPAPDTIPVRDSTKQLREVTVKGAAPLVVREVDRITYDIQADPESKSSNLLGMMRKIPFLSVDANENVLLKGNTSYKVLINGRSSGMLQHNLKNILRSMPASSIQKVEVITTPPAKYDAEGLAGIINIITTRKIDQGYNGSMNVSERFPMGGPDIGGALNIKPGKLGITVLTGGSLNYKPLTDYSIKRAAGGPASFLDQDGSRRSDSRDGFAGTELSYELDSINLVAGQFNVSGGKWDGRNDQHTSSTGNIEQQYQLQNGLYGNRDGIDAGLNFQHNSKKRKDRLLTLSYQYYKYESSLHDQIAFSQKINFDTPDYRQENDESARENTVQADYVHPVKGLRIEAGVKGIWRNNQSDFRYLALDKVSGDFKQDPDKSNRFDNTQRVLSIYNAYRYRLKTWELSAGMRLEQTRIAANFRSADTLIKQDYLNLIPSVAIGKQLKDNRMLTLGYVQRIGRPSINRLNPFADRSNPNYITTGNPALRPVLLNDIQLSYNISKKVSANIALSYTFFNNLDLRITVVDTATNITHSTFENIGKGYRLATDFYINYPVTSRLSLSMNGDIAYFRIKGLVDGTLVNNDWLICMLAPSANYSFRKGWNAFANVTINSRNIVTLQSNTNAYVNTGFGVNKTVIANKLTFSATASNPFSKYRNNITRTSGPGFYETNDTREYFRSFGISANYKFGKLKEGIRKTERGINNDDVSKEKRGQ</sequence>
<dbReference type="AlphaFoldDB" id="A0A1H7UX06"/>
<evidence type="ECO:0000256" key="4">
    <source>
        <dbReference type="SAM" id="SignalP"/>
    </source>
</evidence>
<reference evidence="6 7" key="1">
    <citation type="submission" date="2016-10" db="EMBL/GenBank/DDBJ databases">
        <authorList>
            <person name="de Groot N.N."/>
        </authorList>
    </citation>
    <scope>NUCLEOTIDE SEQUENCE [LARGE SCALE GENOMIC DNA]</scope>
    <source>
        <strain evidence="6 7">DSM 21039</strain>
    </source>
</reference>
<dbReference type="PANTHER" id="PTHR40980:SF4">
    <property type="entry name" value="TONB-DEPENDENT RECEPTOR-LIKE BETA-BARREL DOMAIN-CONTAINING PROTEIN"/>
    <property type="match status" value="1"/>
</dbReference>
<keyword evidence="2" id="KW-0472">Membrane</keyword>
<dbReference type="Gene3D" id="2.40.170.20">
    <property type="entry name" value="TonB-dependent receptor, beta-barrel domain"/>
    <property type="match status" value="1"/>
</dbReference>
<dbReference type="InterPro" id="IPR041700">
    <property type="entry name" value="OMP_b-brl_3"/>
</dbReference>
<evidence type="ECO:0000313" key="6">
    <source>
        <dbReference type="EMBL" id="SEM01195.1"/>
    </source>
</evidence>
<dbReference type="EMBL" id="FOBB01000003">
    <property type="protein sequence ID" value="SEM01195.1"/>
    <property type="molecule type" value="Genomic_DNA"/>
</dbReference>
<evidence type="ECO:0000313" key="7">
    <source>
        <dbReference type="Proteomes" id="UP000198984"/>
    </source>
</evidence>
<dbReference type="InterPro" id="IPR037066">
    <property type="entry name" value="Plug_dom_sf"/>
</dbReference>
<protein>
    <submittedName>
        <fullName evidence="6">Outer membrane receptor proteins, mostly Fe transport</fullName>
    </submittedName>
</protein>
<dbReference type="InterPro" id="IPR036942">
    <property type="entry name" value="Beta-barrel_TonB_sf"/>
</dbReference>